<dbReference type="EMBL" id="CAEZZG010000010">
    <property type="protein sequence ID" value="CAB4756182.1"/>
    <property type="molecule type" value="Genomic_DNA"/>
</dbReference>
<organism evidence="1">
    <name type="scientific">freshwater metagenome</name>
    <dbReference type="NCBI Taxonomy" id="449393"/>
    <lineage>
        <taxon>unclassified sequences</taxon>
        <taxon>metagenomes</taxon>
        <taxon>ecological metagenomes</taxon>
    </lineage>
</organism>
<gene>
    <name evidence="1" type="ORF">UFOPK2844_00770</name>
</gene>
<evidence type="ECO:0000313" key="1">
    <source>
        <dbReference type="EMBL" id="CAB4756182.1"/>
    </source>
</evidence>
<name>A0A6J6U8U9_9ZZZZ</name>
<sequence length="161" mass="17415">MRGRALGIGVIVVIALLISHFTSAGRDDSGEITKSGDVSASEVQVGDCFDDLPQLSTEGSTFSSVHAVPCNEGHHWQAFHQEGSSLESYSETDIKSEAGAICNSVAQTLINNMSPIKYDAFQNVQLTYFAPTYKSWSTHGDRLVQCLIGSDTESYFTSVLE</sequence>
<protein>
    <submittedName>
        <fullName evidence="1">Unannotated protein</fullName>
    </submittedName>
</protein>
<accession>A0A6J6U8U9</accession>
<reference evidence="1" key="1">
    <citation type="submission" date="2020-05" db="EMBL/GenBank/DDBJ databases">
        <authorList>
            <person name="Chiriac C."/>
            <person name="Salcher M."/>
            <person name="Ghai R."/>
            <person name="Kavagutti S V."/>
        </authorList>
    </citation>
    <scope>NUCLEOTIDE SEQUENCE</scope>
</reference>
<proteinExistence type="predicted"/>
<dbReference type="AlphaFoldDB" id="A0A6J6U8U9"/>